<dbReference type="EnsemblMetazoa" id="CLYHEMT001159.1">
    <property type="protein sequence ID" value="CLYHEMP001159.1"/>
    <property type="gene ID" value="CLYHEMG001159"/>
</dbReference>
<feature type="region of interest" description="Disordered" evidence="1">
    <location>
        <begin position="103"/>
        <end position="122"/>
    </location>
</feature>
<feature type="compositionally biased region" description="Basic residues" evidence="1">
    <location>
        <begin position="179"/>
        <end position="188"/>
    </location>
</feature>
<name>A0A7M5UQW9_9CNID</name>
<organism evidence="2 3">
    <name type="scientific">Clytia hemisphaerica</name>
    <dbReference type="NCBI Taxonomy" id="252671"/>
    <lineage>
        <taxon>Eukaryota</taxon>
        <taxon>Metazoa</taxon>
        <taxon>Cnidaria</taxon>
        <taxon>Hydrozoa</taxon>
        <taxon>Hydroidolina</taxon>
        <taxon>Leptothecata</taxon>
        <taxon>Obeliida</taxon>
        <taxon>Clytiidae</taxon>
        <taxon>Clytia</taxon>
    </lineage>
</organism>
<dbReference type="Proteomes" id="UP000594262">
    <property type="component" value="Unplaced"/>
</dbReference>
<evidence type="ECO:0000313" key="3">
    <source>
        <dbReference type="Proteomes" id="UP000594262"/>
    </source>
</evidence>
<sequence>MLYSKIRYLSLSAIDEKRAEEEIKMRDTFHLPQIPTASCYLITNKTNNNNSYNRNIRQDNRCNASTNPNKTTSLYALHCFFKLASQELSPSFRKQAIVKKKVPSNLKSKKNTENQQNRKNKKVVFPDLVNKKENAKRKITCVNKIKEPSKRKGRSISMSGNPPTIQEDSSGNRQVTEKKQRKRKTTLS</sequence>
<feature type="region of interest" description="Disordered" evidence="1">
    <location>
        <begin position="143"/>
        <end position="188"/>
    </location>
</feature>
<proteinExistence type="predicted"/>
<evidence type="ECO:0000313" key="2">
    <source>
        <dbReference type="EnsemblMetazoa" id="CLYHEMP001159.1"/>
    </source>
</evidence>
<dbReference type="AlphaFoldDB" id="A0A7M5UQW9"/>
<protein>
    <submittedName>
        <fullName evidence="2">Uncharacterized protein</fullName>
    </submittedName>
</protein>
<keyword evidence="3" id="KW-1185">Reference proteome</keyword>
<evidence type="ECO:0000256" key="1">
    <source>
        <dbReference type="SAM" id="MobiDB-lite"/>
    </source>
</evidence>
<accession>A0A7M5UQW9</accession>
<reference evidence="2" key="1">
    <citation type="submission" date="2021-01" db="UniProtKB">
        <authorList>
            <consortium name="EnsemblMetazoa"/>
        </authorList>
    </citation>
    <scope>IDENTIFICATION</scope>
</reference>
<feature type="compositionally biased region" description="Polar residues" evidence="1">
    <location>
        <begin position="156"/>
        <end position="174"/>
    </location>
</feature>